<accession>A0A9Q0NA52</accession>
<dbReference type="Proteomes" id="UP001151699">
    <property type="component" value="Chromosome A"/>
</dbReference>
<dbReference type="AlphaFoldDB" id="A0A9Q0NA52"/>
<evidence type="ECO:0000313" key="1">
    <source>
        <dbReference type="EMBL" id="KAJ6646545.1"/>
    </source>
</evidence>
<keyword evidence="2" id="KW-1185">Reference proteome</keyword>
<proteinExistence type="predicted"/>
<comment type="caution">
    <text evidence="1">The sequence shown here is derived from an EMBL/GenBank/DDBJ whole genome shotgun (WGS) entry which is preliminary data.</text>
</comment>
<evidence type="ECO:0000313" key="2">
    <source>
        <dbReference type="Proteomes" id="UP001151699"/>
    </source>
</evidence>
<organism evidence="1 2">
    <name type="scientific">Pseudolycoriella hygida</name>
    <dbReference type="NCBI Taxonomy" id="35572"/>
    <lineage>
        <taxon>Eukaryota</taxon>
        <taxon>Metazoa</taxon>
        <taxon>Ecdysozoa</taxon>
        <taxon>Arthropoda</taxon>
        <taxon>Hexapoda</taxon>
        <taxon>Insecta</taxon>
        <taxon>Pterygota</taxon>
        <taxon>Neoptera</taxon>
        <taxon>Endopterygota</taxon>
        <taxon>Diptera</taxon>
        <taxon>Nematocera</taxon>
        <taxon>Sciaroidea</taxon>
        <taxon>Sciaridae</taxon>
        <taxon>Pseudolycoriella</taxon>
    </lineage>
</organism>
<sequence>MFCSVNKFPVYKQVKKFDDWKKRPLPPIIVVRPHTPAFIRRRVPMFQEFQPKTFPNDQGQIWFIRFFFADVLQYLFEKMK</sequence>
<protein>
    <submittedName>
        <fullName evidence="1">Uncharacterized protein</fullName>
    </submittedName>
</protein>
<gene>
    <name evidence="1" type="ORF">Bhyg_01758</name>
</gene>
<dbReference type="EMBL" id="WJQU01000001">
    <property type="protein sequence ID" value="KAJ6646545.1"/>
    <property type="molecule type" value="Genomic_DNA"/>
</dbReference>
<name>A0A9Q0NA52_9DIPT</name>
<reference evidence="1" key="1">
    <citation type="submission" date="2022-07" db="EMBL/GenBank/DDBJ databases">
        <authorList>
            <person name="Trinca V."/>
            <person name="Uliana J.V.C."/>
            <person name="Torres T.T."/>
            <person name="Ward R.J."/>
            <person name="Monesi N."/>
        </authorList>
    </citation>
    <scope>NUCLEOTIDE SEQUENCE</scope>
    <source>
        <strain evidence="1">HSMRA1968</strain>
        <tissue evidence="1">Whole embryos</tissue>
    </source>
</reference>